<dbReference type="RefSeq" id="WP_114591818.1">
    <property type="nucleotide sequence ID" value="NZ_CP031165.1"/>
</dbReference>
<keyword evidence="1" id="KW-0472">Membrane</keyword>
<sequence>MSSHEDHHDAHDHDAWPPEGLRRRPALRTVLLLVIGAVFGAVATLTWTVAPSGRTVTAVVAAVDPTGSAMAVSAPEDLVDTGLGLVGVLWRDGEGEWQRTISADGYPTCVQPGDVDTTVRLGLVTEPGGPDRPPVEVVAWLECLES</sequence>
<dbReference type="OrthoDB" id="9840951at2"/>
<feature type="transmembrane region" description="Helical" evidence="1">
    <location>
        <begin position="30"/>
        <end position="50"/>
    </location>
</feature>
<evidence type="ECO:0000313" key="3">
    <source>
        <dbReference type="Proteomes" id="UP000264006"/>
    </source>
</evidence>
<protein>
    <submittedName>
        <fullName evidence="2">Uncharacterized protein</fullName>
    </submittedName>
</protein>
<evidence type="ECO:0000256" key="1">
    <source>
        <dbReference type="SAM" id="Phobius"/>
    </source>
</evidence>
<dbReference type="EMBL" id="CP031165">
    <property type="protein sequence ID" value="AXV07308.1"/>
    <property type="molecule type" value="Genomic_DNA"/>
</dbReference>
<keyword evidence="1" id="KW-0812">Transmembrane</keyword>
<proteinExistence type="predicted"/>
<keyword evidence="3" id="KW-1185">Reference proteome</keyword>
<accession>A0A346XYL1</accession>
<organism evidence="2 3">
    <name type="scientific">Euzebya pacifica</name>
    <dbReference type="NCBI Taxonomy" id="1608957"/>
    <lineage>
        <taxon>Bacteria</taxon>
        <taxon>Bacillati</taxon>
        <taxon>Actinomycetota</taxon>
        <taxon>Nitriliruptoria</taxon>
        <taxon>Euzebyales</taxon>
    </lineage>
</organism>
<name>A0A346XYL1_9ACTN</name>
<gene>
    <name evidence="2" type="ORF">DVS28_a2629</name>
</gene>
<dbReference type="KEGG" id="euz:DVS28_a2629"/>
<reference evidence="2 3" key="1">
    <citation type="submission" date="2018-09" db="EMBL/GenBank/DDBJ databases">
        <title>Complete genome sequence of Euzebya sp. DY32-46 isolated from seawater of Pacific Ocean.</title>
        <authorList>
            <person name="Xu L."/>
            <person name="Wu Y.-H."/>
            <person name="Xu X.-W."/>
        </authorList>
    </citation>
    <scope>NUCLEOTIDE SEQUENCE [LARGE SCALE GENOMIC DNA]</scope>
    <source>
        <strain evidence="2 3">DY32-46</strain>
    </source>
</reference>
<dbReference type="AlphaFoldDB" id="A0A346XYL1"/>
<keyword evidence="1" id="KW-1133">Transmembrane helix</keyword>
<dbReference type="Proteomes" id="UP000264006">
    <property type="component" value="Chromosome"/>
</dbReference>
<evidence type="ECO:0000313" key="2">
    <source>
        <dbReference type="EMBL" id="AXV07308.1"/>
    </source>
</evidence>